<organism evidence="1 2">
    <name type="scientific">Acrasis kona</name>
    <dbReference type="NCBI Taxonomy" id="1008807"/>
    <lineage>
        <taxon>Eukaryota</taxon>
        <taxon>Discoba</taxon>
        <taxon>Heterolobosea</taxon>
        <taxon>Tetramitia</taxon>
        <taxon>Eutetramitia</taxon>
        <taxon>Acrasidae</taxon>
        <taxon>Acrasis</taxon>
    </lineage>
</organism>
<reference evidence="1 2" key="1">
    <citation type="submission" date="2024-03" db="EMBL/GenBank/DDBJ databases">
        <title>The Acrasis kona genome and developmental transcriptomes reveal deep origins of eukaryotic multicellular pathways.</title>
        <authorList>
            <person name="Sheikh S."/>
            <person name="Fu C.-J."/>
            <person name="Brown M.W."/>
            <person name="Baldauf S.L."/>
        </authorList>
    </citation>
    <scope>NUCLEOTIDE SEQUENCE [LARGE SCALE GENOMIC DNA]</scope>
    <source>
        <strain evidence="1 2">ATCC MYA-3509</strain>
    </source>
</reference>
<sequence>MGIDMKYPWLNDFSCDYITGTDSSIEELSVMRNQSKFCMLPSNQMGFDYFAMNTINGSKYVVVAAIKTSKNNIGKRLTIKNYSQLNPNEQYYKNRDNDQRSVDDSISNKAVINFFASVKDFIALDIVLPDGDSSVNIPPALKDNRIRINKPSLNNLIFDKYSRASIEQIYKLKNSKDSNEITLFDYFPTRTNY</sequence>
<dbReference type="AlphaFoldDB" id="A0AAW2ZJ58"/>
<dbReference type="Proteomes" id="UP001431209">
    <property type="component" value="Unassembled WGS sequence"/>
</dbReference>
<keyword evidence="2" id="KW-1185">Reference proteome</keyword>
<accession>A0AAW2ZJ58</accession>
<evidence type="ECO:0000313" key="2">
    <source>
        <dbReference type="Proteomes" id="UP001431209"/>
    </source>
</evidence>
<comment type="caution">
    <text evidence="1">The sequence shown here is derived from an EMBL/GenBank/DDBJ whole genome shotgun (WGS) entry which is preliminary data.</text>
</comment>
<protein>
    <submittedName>
        <fullName evidence="1">Uncharacterized protein</fullName>
    </submittedName>
</protein>
<name>A0AAW2ZJ58_9EUKA</name>
<gene>
    <name evidence="1" type="ORF">AKO1_002579</name>
</gene>
<dbReference type="EMBL" id="JAOPGA020001563">
    <property type="protein sequence ID" value="KAL0489520.1"/>
    <property type="molecule type" value="Genomic_DNA"/>
</dbReference>
<proteinExistence type="predicted"/>
<evidence type="ECO:0000313" key="1">
    <source>
        <dbReference type="EMBL" id="KAL0489520.1"/>
    </source>
</evidence>